<sequence>MGDHWRPTKRQSQLLVANSDQPEAGLVVRLQARFSMPSPSDYSVGWISAIHTEYVAAQTFLDEKHERPQHLSAGDSNDYTLGKVGEHNVVIAVLPNGEYGTSSAATVAKDMQRSFTNLKICLMVGIGGGVPSPNHDIRLGDIVVSAPRDGDGGVFQYDFGKAIQDQKFRPTGFLNQPPVVLRSTVEGLRAQYEIEGHQIEEVIARICEKNPRLRKKYNRPDRSSDRLYRSEVIHPPKNEASCLEVCNSDPSSLIPRPERAEGEDNLVIHYGLIASGNRLIKDALLRDKLAAEKDILCFEMEAAGLMNHFPCLVIRGICDYSDSHKNKVWQGYAAMAAAAYAKDLLSRMVPKRVEAEKKIGDILSGLHEAVDKHRDIAEGQLQVQKELLNDERQAREDQAMERLSEKEQECHQLFRLTSDGKDATYEWYKDRVENRVEGTCQWFLQHANFQSWLKQDSGPLLVSADPGCGKSVLAKYLIDCYLPRSATVCYFFFKEQDQNTVRQALCALLHQLFSYTPALIKYAMPHFLKDGKGLTKSTASLWEVLQNAVKGTSEGPIIIVLDALDECAESEFVDLIRNIESQCRSDQLGLGKLKYFLTCRPYEQIVSKFRGLLDDFPNIHIPGEEESETISQEVNHVIKHRVDQLSRQKRLLPRIKSHLEKKLQETTHRTYLWVYLVFDYLEKENFKETIKGVESIIATLPASINEAYEQLLHNCESAPTLSEMNIAVNTDDKTQSFHDLDLDDEEKFKSRLRDSCGLFISIHGGRIYFLHQTAREFLLAPSATPSAVPSGLQWHHSITTFYAHAVLAKICVLYLNCFNSDAILWADAEAEGGYDVDPLAFLDYSAKAWGAHFREAGVIHDANIVPSTARICNPDSKSYSAWFQIYWETTIMQPTECFTDLMVASYFGHCAVVKLLLDMEAKIEAKDTEHGRTPLLWAAANGHEAVVKLLLLQGADIEAKDTEYGWTPLSWAARNGHEAVVKLLALQGADTEVRDTEYGQTPLLWAARNGDEAVVKLLALQDADIEARDTEYGQTPLSWAAENGHEAVVKLLVLQGADVEAKDKCNRRTPLSWAAGNGYEAVVKLLALQGADIEVRDTEYGQTPLSWAAENGHEAVVKLLVLQGADVEAKDKHNRRTPLSWAAQEGRKAVVELLLEYGASASVVGWTPLLWPAMRGQEAIIKLLLEKCADVRSKGSEDCQTSLSWATWNTENRQDVIIKLLAKNGADIESKNKDGRTPLLCATSSKNEAMVKLLVEIGANIESRDNNGRTPLLGAISSNNEAMVKLLVEIGANIELRDENGWTPLIWATSLENKSMVKMLVEMGANVDPKHEDGRTPFA</sequence>
<reference evidence="6 7" key="1">
    <citation type="journal article" date="2016" name="BMC Genomics">
        <title>Genome sequencing and secondary metabolism of the postharvest pathogen Penicillium griseofulvum.</title>
        <authorList>
            <person name="Banani H."/>
            <person name="Marcet-Houben M."/>
            <person name="Ballester A.R."/>
            <person name="Abbruscato P."/>
            <person name="Gonzalez-Candelas L."/>
            <person name="Gabaldon T."/>
            <person name="Spadaro D."/>
        </authorList>
    </citation>
    <scope>NUCLEOTIDE SEQUENCE [LARGE SCALE GENOMIC DNA]</scope>
    <source>
        <strain evidence="6 7">PG3</strain>
    </source>
</reference>
<evidence type="ECO:0000259" key="5">
    <source>
        <dbReference type="Pfam" id="PF24883"/>
    </source>
</evidence>
<dbReference type="SUPFAM" id="SSF52540">
    <property type="entry name" value="P-loop containing nucleoside triphosphate hydrolases"/>
    <property type="match status" value="1"/>
</dbReference>
<feature type="domain" description="DUF7069" evidence="4">
    <location>
        <begin position="630"/>
        <end position="695"/>
    </location>
</feature>
<proteinExistence type="predicted"/>
<dbReference type="InterPro" id="IPR027417">
    <property type="entry name" value="P-loop_NTPase"/>
</dbReference>
<evidence type="ECO:0000313" key="7">
    <source>
        <dbReference type="Proteomes" id="UP000070168"/>
    </source>
</evidence>
<dbReference type="InterPro" id="IPR035994">
    <property type="entry name" value="Nucleoside_phosphorylase_sf"/>
</dbReference>
<protein>
    <submittedName>
        <fullName evidence="6">Uncharacterized protein</fullName>
    </submittedName>
</protein>
<dbReference type="Pfam" id="PF24883">
    <property type="entry name" value="NPHP3_N"/>
    <property type="match status" value="1"/>
</dbReference>
<dbReference type="PROSITE" id="PS50088">
    <property type="entry name" value="ANK_REPEAT"/>
    <property type="match status" value="12"/>
</dbReference>
<organism evidence="6 7">
    <name type="scientific">Penicillium patulum</name>
    <name type="common">Penicillium griseofulvum</name>
    <dbReference type="NCBI Taxonomy" id="5078"/>
    <lineage>
        <taxon>Eukaryota</taxon>
        <taxon>Fungi</taxon>
        <taxon>Dikarya</taxon>
        <taxon>Ascomycota</taxon>
        <taxon>Pezizomycotina</taxon>
        <taxon>Eurotiomycetes</taxon>
        <taxon>Eurotiomycetidae</taxon>
        <taxon>Eurotiales</taxon>
        <taxon>Aspergillaceae</taxon>
        <taxon>Penicillium</taxon>
    </lineage>
</organism>
<dbReference type="PROSITE" id="PS50297">
    <property type="entry name" value="ANK_REP_REGION"/>
    <property type="match status" value="10"/>
</dbReference>
<dbReference type="Gene3D" id="3.40.50.300">
    <property type="entry name" value="P-loop containing nucleotide triphosphate hydrolases"/>
    <property type="match status" value="1"/>
</dbReference>
<name>A0A135LV50_PENPA</name>
<gene>
    <name evidence="6" type="ORF">PGRI_080370</name>
</gene>
<feature type="repeat" description="ANK" evidence="3">
    <location>
        <begin position="964"/>
        <end position="996"/>
    </location>
</feature>
<dbReference type="InterPro" id="IPR056884">
    <property type="entry name" value="NPHP3-like_N"/>
</dbReference>
<dbReference type="GO" id="GO:0085020">
    <property type="term" value="P:protein K6-linked ubiquitination"/>
    <property type="evidence" value="ECO:0007669"/>
    <property type="project" value="TreeGrafter"/>
</dbReference>
<dbReference type="SMART" id="SM00248">
    <property type="entry name" value="ANK"/>
    <property type="match status" value="13"/>
</dbReference>
<evidence type="ECO:0000259" key="4">
    <source>
        <dbReference type="Pfam" id="PF23239"/>
    </source>
</evidence>
<keyword evidence="7" id="KW-1185">Reference proteome</keyword>
<dbReference type="PANTHER" id="PTHR24171">
    <property type="entry name" value="ANKYRIN REPEAT DOMAIN-CONTAINING PROTEIN 39-RELATED"/>
    <property type="match status" value="1"/>
</dbReference>
<dbReference type="InterPro" id="IPR036770">
    <property type="entry name" value="Ankyrin_rpt-contain_sf"/>
</dbReference>
<comment type="caution">
    <text evidence="6">The sequence shown here is derived from an EMBL/GenBank/DDBJ whole genome shotgun (WGS) entry which is preliminary data.</text>
</comment>
<dbReference type="OrthoDB" id="163438at2759"/>
<dbReference type="Pfam" id="PF13637">
    <property type="entry name" value="Ank_4"/>
    <property type="match status" value="1"/>
</dbReference>
<dbReference type="InterPro" id="IPR055497">
    <property type="entry name" value="DUF7069"/>
</dbReference>
<dbReference type="GO" id="GO:0004842">
    <property type="term" value="F:ubiquitin-protein transferase activity"/>
    <property type="evidence" value="ECO:0007669"/>
    <property type="project" value="TreeGrafter"/>
</dbReference>
<keyword evidence="1" id="KW-0677">Repeat</keyword>
<dbReference type="Pfam" id="PF00023">
    <property type="entry name" value="Ank"/>
    <property type="match status" value="3"/>
</dbReference>
<feature type="repeat" description="ANK" evidence="3">
    <location>
        <begin position="1300"/>
        <end position="1332"/>
    </location>
</feature>
<evidence type="ECO:0000256" key="3">
    <source>
        <dbReference type="PROSITE-ProRule" id="PRU00023"/>
    </source>
</evidence>
<evidence type="ECO:0000256" key="1">
    <source>
        <dbReference type="ARBA" id="ARBA00022737"/>
    </source>
</evidence>
<feature type="repeat" description="ANK" evidence="3">
    <location>
        <begin position="1134"/>
        <end position="1166"/>
    </location>
</feature>
<dbReference type="PRINTS" id="PR01415">
    <property type="entry name" value="ANKYRIN"/>
</dbReference>
<dbReference type="Pfam" id="PF12796">
    <property type="entry name" value="Ank_2"/>
    <property type="match status" value="3"/>
</dbReference>
<feature type="repeat" description="ANK" evidence="3">
    <location>
        <begin position="1267"/>
        <end position="1299"/>
    </location>
</feature>
<feature type="repeat" description="ANK" evidence="3">
    <location>
        <begin position="930"/>
        <end position="962"/>
    </location>
</feature>
<dbReference type="GeneID" id="63711051"/>
<dbReference type="STRING" id="5078.A0A135LV50"/>
<dbReference type="Pfam" id="PF23239">
    <property type="entry name" value="DUF7069"/>
    <property type="match status" value="1"/>
</dbReference>
<feature type="repeat" description="ANK" evidence="3">
    <location>
        <begin position="1066"/>
        <end position="1098"/>
    </location>
</feature>
<dbReference type="SUPFAM" id="SSF48403">
    <property type="entry name" value="Ankyrin repeat"/>
    <property type="match status" value="2"/>
</dbReference>
<keyword evidence="2 3" id="KW-0040">ANK repeat</keyword>
<dbReference type="Gene3D" id="3.40.50.1580">
    <property type="entry name" value="Nucleoside phosphorylase domain"/>
    <property type="match status" value="1"/>
</dbReference>
<dbReference type="RefSeq" id="XP_040651316.1">
    <property type="nucleotide sequence ID" value="XM_040795751.1"/>
</dbReference>
<feature type="repeat" description="ANK" evidence="3">
    <location>
        <begin position="1100"/>
        <end position="1132"/>
    </location>
</feature>
<feature type="repeat" description="ANK" evidence="3">
    <location>
        <begin position="998"/>
        <end position="1030"/>
    </location>
</feature>
<dbReference type="GO" id="GO:0009116">
    <property type="term" value="P:nucleoside metabolic process"/>
    <property type="evidence" value="ECO:0007669"/>
    <property type="project" value="InterPro"/>
</dbReference>
<evidence type="ECO:0000313" key="6">
    <source>
        <dbReference type="EMBL" id="KXG52781.1"/>
    </source>
</evidence>
<feature type="repeat" description="ANK" evidence="3">
    <location>
        <begin position="1234"/>
        <end position="1266"/>
    </location>
</feature>
<dbReference type="Proteomes" id="UP000070168">
    <property type="component" value="Unassembled WGS sequence"/>
</dbReference>
<evidence type="ECO:0000256" key="2">
    <source>
        <dbReference type="ARBA" id="ARBA00023043"/>
    </source>
</evidence>
<feature type="domain" description="Nephrocystin 3-like N-terminal" evidence="5">
    <location>
        <begin position="438"/>
        <end position="600"/>
    </location>
</feature>
<feature type="repeat" description="ANK" evidence="3">
    <location>
        <begin position="1032"/>
        <end position="1064"/>
    </location>
</feature>
<dbReference type="SUPFAM" id="SSF53167">
    <property type="entry name" value="Purine and uridine phosphorylases"/>
    <property type="match status" value="1"/>
</dbReference>
<dbReference type="EMBL" id="LHQR01000020">
    <property type="protein sequence ID" value="KXG52781.1"/>
    <property type="molecule type" value="Genomic_DNA"/>
</dbReference>
<feature type="repeat" description="ANK" evidence="3">
    <location>
        <begin position="896"/>
        <end position="928"/>
    </location>
</feature>
<dbReference type="PANTHER" id="PTHR24171:SF9">
    <property type="entry name" value="ANKYRIN REPEAT DOMAIN-CONTAINING PROTEIN 39"/>
    <property type="match status" value="1"/>
</dbReference>
<accession>A0A135LV50</accession>
<dbReference type="OMA" id="VEGTCMW"/>
<dbReference type="Gene3D" id="1.25.40.20">
    <property type="entry name" value="Ankyrin repeat-containing domain"/>
    <property type="match status" value="6"/>
</dbReference>
<dbReference type="InterPro" id="IPR002110">
    <property type="entry name" value="Ankyrin_rpt"/>
</dbReference>
<feature type="repeat" description="ANK" evidence="3">
    <location>
        <begin position="1164"/>
        <end position="1196"/>
    </location>
</feature>